<accession>A0A365K195</accession>
<evidence type="ECO:0000256" key="1">
    <source>
        <dbReference type="ARBA" id="ARBA00022801"/>
    </source>
</evidence>
<dbReference type="PANTHER" id="PTHR42776">
    <property type="entry name" value="SERINE PEPTIDASE S9 FAMILY MEMBER"/>
    <property type="match status" value="1"/>
</dbReference>
<evidence type="ECO:0000313" key="4">
    <source>
        <dbReference type="Proteomes" id="UP000251869"/>
    </source>
</evidence>
<dbReference type="InterPro" id="IPR001375">
    <property type="entry name" value="Peptidase_S9_cat"/>
</dbReference>
<proteinExistence type="predicted"/>
<protein>
    <submittedName>
        <fullName evidence="3">S9 family peptidase</fullName>
    </submittedName>
</protein>
<reference evidence="3 4" key="1">
    <citation type="submission" date="2018-06" db="EMBL/GenBank/DDBJ databases">
        <title>The draft genome sequences of strains SCU63 and S1.</title>
        <authorList>
            <person name="Gan L."/>
        </authorList>
    </citation>
    <scope>NUCLEOTIDE SEQUENCE [LARGE SCALE GENOMIC DNA]</scope>
    <source>
        <strain evidence="3 4">S1</strain>
    </source>
</reference>
<dbReference type="SUPFAM" id="SSF53474">
    <property type="entry name" value="alpha/beta-Hydrolases"/>
    <property type="match status" value="1"/>
</dbReference>
<evidence type="ECO:0000259" key="2">
    <source>
        <dbReference type="Pfam" id="PF00326"/>
    </source>
</evidence>
<dbReference type="GO" id="GO:0006508">
    <property type="term" value="P:proteolysis"/>
    <property type="evidence" value="ECO:0007669"/>
    <property type="project" value="InterPro"/>
</dbReference>
<dbReference type="OrthoDB" id="9812921at2"/>
<sequence length="281" mass="31725">MLKNGDIESMRWYPSPNPNVRLREVTYWSEGLRIKGLLAQPKTGVSESAILYLRGGIQSIGMVRPARIAQFAGMGFTVFAPYYRGNRGGEGKDEFAGEDRYDAVNAVEVLKKFSTGPVHLLAFSRGGIMALWTAVLRSDICSVVTWAGVTDTVLTYKERLDMRRMMKRLYGGTPNTALPAFEERNPLMRIGESKAAYLIIHGLKDENVSPQQAFLLEEALQLNHQPCETWYFPEYTHFFPPTANRKTAKALTVWMKEQEKRKEDIAEAGRDKTEACRGDYG</sequence>
<feature type="domain" description="Peptidase S9 prolyl oligopeptidase catalytic" evidence="2">
    <location>
        <begin position="67"/>
        <end position="258"/>
    </location>
</feature>
<gene>
    <name evidence="3" type="ORF">DP119_14115</name>
</gene>
<organism evidence="3 4">
    <name type="scientific">Planococcus maitriensis</name>
    <dbReference type="NCBI Taxonomy" id="221799"/>
    <lineage>
        <taxon>Bacteria</taxon>
        <taxon>Bacillati</taxon>
        <taxon>Bacillota</taxon>
        <taxon>Bacilli</taxon>
        <taxon>Bacillales</taxon>
        <taxon>Caryophanaceae</taxon>
        <taxon>Planococcus</taxon>
    </lineage>
</organism>
<keyword evidence="4" id="KW-1185">Reference proteome</keyword>
<dbReference type="PANTHER" id="PTHR42776:SF27">
    <property type="entry name" value="DIPEPTIDYL PEPTIDASE FAMILY MEMBER 6"/>
    <property type="match status" value="1"/>
</dbReference>
<dbReference type="RefSeq" id="WP_112233759.1">
    <property type="nucleotide sequence ID" value="NZ_QLZQ01000008.1"/>
</dbReference>
<keyword evidence="1" id="KW-0378">Hydrolase</keyword>
<dbReference type="Pfam" id="PF00326">
    <property type="entry name" value="Peptidase_S9"/>
    <property type="match status" value="1"/>
</dbReference>
<evidence type="ECO:0000313" key="3">
    <source>
        <dbReference type="EMBL" id="RAZ66266.1"/>
    </source>
</evidence>
<dbReference type="GO" id="GO:0004252">
    <property type="term" value="F:serine-type endopeptidase activity"/>
    <property type="evidence" value="ECO:0007669"/>
    <property type="project" value="TreeGrafter"/>
</dbReference>
<dbReference type="Proteomes" id="UP000251869">
    <property type="component" value="Unassembled WGS sequence"/>
</dbReference>
<dbReference type="AlphaFoldDB" id="A0A365K195"/>
<name>A0A365K195_9BACL</name>
<dbReference type="Gene3D" id="3.40.50.1820">
    <property type="entry name" value="alpha/beta hydrolase"/>
    <property type="match status" value="1"/>
</dbReference>
<comment type="caution">
    <text evidence="3">The sequence shown here is derived from an EMBL/GenBank/DDBJ whole genome shotgun (WGS) entry which is preliminary data.</text>
</comment>
<dbReference type="EMBL" id="QLZQ01000008">
    <property type="protein sequence ID" value="RAZ66266.1"/>
    <property type="molecule type" value="Genomic_DNA"/>
</dbReference>
<dbReference type="InterPro" id="IPR029058">
    <property type="entry name" value="AB_hydrolase_fold"/>
</dbReference>